<name>A0A392R674_9FABA</name>
<dbReference type="Proteomes" id="UP000265520">
    <property type="component" value="Unassembled WGS sequence"/>
</dbReference>
<protein>
    <submittedName>
        <fullName evidence="1">Uncharacterized protein</fullName>
    </submittedName>
</protein>
<reference evidence="1 2" key="1">
    <citation type="journal article" date="2018" name="Front. Plant Sci.">
        <title>Red Clover (Trifolium pratense) and Zigzag Clover (T. medium) - A Picture of Genomic Similarities and Differences.</title>
        <authorList>
            <person name="Dluhosova J."/>
            <person name="Istvanek J."/>
            <person name="Nedelnik J."/>
            <person name="Repkova J."/>
        </authorList>
    </citation>
    <scope>NUCLEOTIDE SEQUENCE [LARGE SCALE GENOMIC DNA]</scope>
    <source>
        <strain evidence="2">cv. 10/8</strain>
        <tissue evidence="1">Leaf</tissue>
    </source>
</reference>
<evidence type="ECO:0000313" key="2">
    <source>
        <dbReference type="Proteomes" id="UP000265520"/>
    </source>
</evidence>
<proteinExistence type="predicted"/>
<keyword evidence="2" id="KW-1185">Reference proteome</keyword>
<comment type="caution">
    <text evidence="1">The sequence shown here is derived from an EMBL/GenBank/DDBJ whole genome shotgun (WGS) entry which is preliminary data.</text>
</comment>
<organism evidence="1 2">
    <name type="scientific">Trifolium medium</name>
    <dbReference type="NCBI Taxonomy" id="97028"/>
    <lineage>
        <taxon>Eukaryota</taxon>
        <taxon>Viridiplantae</taxon>
        <taxon>Streptophyta</taxon>
        <taxon>Embryophyta</taxon>
        <taxon>Tracheophyta</taxon>
        <taxon>Spermatophyta</taxon>
        <taxon>Magnoliopsida</taxon>
        <taxon>eudicotyledons</taxon>
        <taxon>Gunneridae</taxon>
        <taxon>Pentapetalae</taxon>
        <taxon>rosids</taxon>
        <taxon>fabids</taxon>
        <taxon>Fabales</taxon>
        <taxon>Fabaceae</taxon>
        <taxon>Papilionoideae</taxon>
        <taxon>50 kb inversion clade</taxon>
        <taxon>NPAAA clade</taxon>
        <taxon>Hologalegina</taxon>
        <taxon>IRL clade</taxon>
        <taxon>Trifolieae</taxon>
        <taxon>Trifolium</taxon>
    </lineage>
</organism>
<accession>A0A392R674</accession>
<dbReference type="AlphaFoldDB" id="A0A392R674"/>
<evidence type="ECO:0000313" key="1">
    <source>
        <dbReference type="EMBL" id="MCI32118.1"/>
    </source>
</evidence>
<sequence>SKLSWNAFERLNLEEEDDEIEVENEATNDGNNKANPMWCLAERFLTNRPNKAQMMKVAMAGV</sequence>
<dbReference type="EMBL" id="LXQA010192857">
    <property type="protein sequence ID" value="MCI32118.1"/>
    <property type="molecule type" value="Genomic_DNA"/>
</dbReference>
<feature type="non-terminal residue" evidence="1">
    <location>
        <position position="1"/>
    </location>
</feature>